<keyword evidence="7 12" id="KW-0406">Ion transport</keyword>
<evidence type="ECO:0000256" key="14">
    <source>
        <dbReference type="SAM" id="Coils"/>
    </source>
</evidence>
<comment type="subcellular location">
    <subcellularLocation>
        <location evidence="12">Cell membrane</location>
        <topology evidence="12">Single-pass membrane protein</topology>
    </subcellularLocation>
    <subcellularLocation>
        <location evidence="11">Endomembrane system</location>
        <topology evidence="11">Single-pass membrane protein</topology>
    </subcellularLocation>
</comment>
<evidence type="ECO:0000256" key="4">
    <source>
        <dbReference type="ARBA" id="ARBA00022692"/>
    </source>
</evidence>
<dbReference type="GO" id="GO:0045259">
    <property type="term" value="C:proton-transporting ATP synthase complex"/>
    <property type="evidence" value="ECO:0007669"/>
    <property type="project" value="UniProtKB-KW"/>
</dbReference>
<name>A0A1M6DXI9_BUTFI</name>
<proteinExistence type="inferred from homology"/>
<gene>
    <name evidence="12" type="primary">atpF</name>
    <name evidence="15" type="ORF">SAMN02745229_03610</name>
</gene>
<keyword evidence="2 12" id="KW-0813">Transport</keyword>
<dbReference type="InterPro" id="IPR050059">
    <property type="entry name" value="ATP_synthase_B_chain"/>
</dbReference>
<dbReference type="RefSeq" id="WP_073389831.1">
    <property type="nucleotide sequence ID" value="NZ_FQXK01000040.1"/>
</dbReference>
<dbReference type="PANTHER" id="PTHR33445">
    <property type="entry name" value="ATP SYNTHASE SUBUNIT B', CHLOROPLASTIC"/>
    <property type="match status" value="1"/>
</dbReference>
<evidence type="ECO:0000256" key="8">
    <source>
        <dbReference type="ARBA" id="ARBA00023136"/>
    </source>
</evidence>
<dbReference type="OrthoDB" id="2002212at2"/>
<evidence type="ECO:0000256" key="11">
    <source>
        <dbReference type="ARBA" id="ARBA00037847"/>
    </source>
</evidence>
<evidence type="ECO:0000313" key="16">
    <source>
        <dbReference type="Proteomes" id="UP000184278"/>
    </source>
</evidence>
<comment type="similarity">
    <text evidence="1 12 13">Belongs to the ATPase B chain family.</text>
</comment>
<dbReference type="InterPro" id="IPR002146">
    <property type="entry name" value="ATP_synth_b/b'su_bac/chlpt"/>
</dbReference>
<keyword evidence="16" id="KW-1185">Reference proteome</keyword>
<dbReference type="GeneID" id="89509886"/>
<evidence type="ECO:0000256" key="1">
    <source>
        <dbReference type="ARBA" id="ARBA00005513"/>
    </source>
</evidence>
<protein>
    <recommendedName>
        <fullName evidence="12">ATP synthase subunit b</fullName>
    </recommendedName>
    <alternativeName>
        <fullName evidence="12">ATP synthase F(0) sector subunit b</fullName>
    </alternativeName>
    <alternativeName>
        <fullName evidence="12">ATPase subunit I</fullName>
    </alternativeName>
    <alternativeName>
        <fullName evidence="12">F-type ATPase subunit b</fullName>
        <shortName evidence="12">F-ATPase subunit b</shortName>
    </alternativeName>
</protein>
<keyword evidence="4 12" id="KW-0812">Transmembrane</keyword>
<keyword evidence="9 12" id="KW-0066">ATP synthesis</keyword>
<keyword evidence="12" id="KW-1003">Cell membrane</keyword>
<evidence type="ECO:0000256" key="3">
    <source>
        <dbReference type="ARBA" id="ARBA00022547"/>
    </source>
</evidence>
<keyword evidence="14" id="KW-0175">Coiled coil</keyword>
<dbReference type="PANTHER" id="PTHR33445:SF2">
    <property type="entry name" value="ATP SYNTHASE SUBUNIT B', CHLOROPLASTIC"/>
    <property type="match status" value="1"/>
</dbReference>
<evidence type="ECO:0000256" key="5">
    <source>
        <dbReference type="ARBA" id="ARBA00022781"/>
    </source>
</evidence>
<organism evidence="15 16">
    <name type="scientific">Butyrivibrio fibrisolvens DSM 3071</name>
    <dbReference type="NCBI Taxonomy" id="1121131"/>
    <lineage>
        <taxon>Bacteria</taxon>
        <taxon>Bacillati</taxon>
        <taxon>Bacillota</taxon>
        <taxon>Clostridia</taxon>
        <taxon>Lachnospirales</taxon>
        <taxon>Lachnospiraceae</taxon>
        <taxon>Butyrivibrio</taxon>
    </lineage>
</organism>
<dbReference type="GO" id="GO:0005886">
    <property type="term" value="C:plasma membrane"/>
    <property type="evidence" value="ECO:0007669"/>
    <property type="project" value="UniProtKB-SubCell"/>
</dbReference>
<evidence type="ECO:0000256" key="9">
    <source>
        <dbReference type="ARBA" id="ARBA00023310"/>
    </source>
</evidence>
<comment type="function">
    <text evidence="12">Component of the F(0) channel, it forms part of the peripheral stalk, linking F(1) to F(0).</text>
</comment>
<evidence type="ECO:0000256" key="13">
    <source>
        <dbReference type="RuleBase" id="RU003848"/>
    </source>
</evidence>
<evidence type="ECO:0000256" key="10">
    <source>
        <dbReference type="ARBA" id="ARBA00025198"/>
    </source>
</evidence>
<comment type="subunit">
    <text evidence="12">F-type ATPases have 2 components, F(1) - the catalytic core - and F(0) - the membrane proton channel. F(1) has five subunits: alpha(3), beta(3), gamma(1), delta(1), epsilon(1). F(0) has three main subunits: a(1), b(2) and c(10-14). The alpha and beta chains form an alternating ring which encloses part of the gamma chain. F(1) is attached to F(0) by a central stalk formed by the gamma and epsilon chains, while a peripheral stalk is formed by the delta and b chains.</text>
</comment>
<reference evidence="16" key="1">
    <citation type="submission" date="2016-11" db="EMBL/GenBank/DDBJ databases">
        <authorList>
            <person name="Varghese N."/>
            <person name="Submissions S."/>
        </authorList>
    </citation>
    <scope>NUCLEOTIDE SEQUENCE [LARGE SCALE GENOMIC DNA]</scope>
    <source>
        <strain evidence="16">DSM 3071</strain>
    </source>
</reference>
<dbReference type="GO" id="GO:0046933">
    <property type="term" value="F:proton-transporting ATP synthase activity, rotational mechanism"/>
    <property type="evidence" value="ECO:0007669"/>
    <property type="project" value="UniProtKB-UniRule"/>
</dbReference>
<dbReference type="Proteomes" id="UP000184278">
    <property type="component" value="Unassembled WGS sequence"/>
</dbReference>
<feature type="transmembrane region" description="Helical" evidence="12">
    <location>
        <begin position="6"/>
        <end position="29"/>
    </location>
</feature>
<dbReference type="Pfam" id="PF00430">
    <property type="entry name" value="ATP-synt_B"/>
    <property type="match status" value="1"/>
</dbReference>
<comment type="function">
    <text evidence="10 12">F(1)F(0) ATP synthase produces ATP from ADP in the presence of a proton or sodium gradient. F-type ATPases consist of two structural domains, F(1) containing the extramembraneous catalytic core and F(0) containing the membrane proton channel, linked together by a central stalk and a peripheral stalk. During catalysis, ATP synthesis in the catalytic domain of F(1) is coupled via a rotary mechanism of the central stalk subunits to proton translocation.</text>
</comment>
<dbReference type="EMBL" id="FQXK01000040">
    <property type="protein sequence ID" value="SHI77997.1"/>
    <property type="molecule type" value="Genomic_DNA"/>
</dbReference>
<evidence type="ECO:0000256" key="12">
    <source>
        <dbReference type="HAMAP-Rule" id="MF_01398"/>
    </source>
</evidence>
<keyword evidence="3 12" id="KW-0138">CF(0)</keyword>
<evidence type="ECO:0000256" key="2">
    <source>
        <dbReference type="ARBA" id="ARBA00022448"/>
    </source>
</evidence>
<keyword evidence="5 12" id="KW-0375">Hydrogen ion transport</keyword>
<dbReference type="HAMAP" id="MF_01398">
    <property type="entry name" value="ATP_synth_b_bprime"/>
    <property type="match status" value="1"/>
</dbReference>
<dbReference type="CDD" id="cd06503">
    <property type="entry name" value="ATP-synt_Fo_b"/>
    <property type="match status" value="1"/>
</dbReference>
<keyword evidence="8 12" id="KW-0472">Membrane</keyword>
<dbReference type="GO" id="GO:0012505">
    <property type="term" value="C:endomembrane system"/>
    <property type="evidence" value="ECO:0007669"/>
    <property type="project" value="UniProtKB-SubCell"/>
</dbReference>
<feature type="coiled-coil region" evidence="14">
    <location>
        <begin position="47"/>
        <end position="81"/>
    </location>
</feature>
<dbReference type="AlphaFoldDB" id="A0A1M6DXI9"/>
<evidence type="ECO:0000256" key="6">
    <source>
        <dbReference type="ARBA" id="ARBA00022989"/>
    </source>
</evidence>
<dbReference type="STRING" id="1121131.SAMN02745229_03610"/>
<evidence type="ECO:0000256" key="7">
    <source>
        <dbReference type="ARBA" id="ARBA00023065"/>
    </source>
</evidence>
<keyword evidence="6 12" id="KW-1133">Transmembrane helix</keyword>
<accession>A0A1M6DXI9</accession>
<sequence length="168" mass="19041">MELLNINANVIYNIINLLILVVAFRIILFKKVDKILEQRRKDVDGQLQDASDDRIKAADLKREYEEKLSIQEAEKDKVMSEAREKGYAQYNEIITNAHKEADTIIEEARVHAKADAERERAKYLAELSDVVIDAAAKIAANSHTAEGDSSLYDAFIENAFDKGTEKQD</sequence>
<evidence type="ECO:0000313" key="15">
    <source>
        <dbReference type="EMBL" id="SHI77997.1"/>
    </source>
</evidence>
<dbReference type="GO" id="GO:0046961">
    <property type="term" value="F:proton-transporting ATPase activity, rotational mechanism"/>
    <property type="evidence" value="ECO:0007669"/>
    <property type="project" value="TreeGrafter"/>
</dbReference>